<comment type="caution">
    <text evidence="1">The sequence shown here is derived from an EMBL/GenBank/DDBJ whole genome shotgun (WGS) entry which is preliminary data.</text>
</comment>
<name>A0A5B7EH07_PORTR</name>
<keyword evidence="2" id="KW-1185">Reference proteome</keyword>
<dbReference type="Proteomes" id="UP000324222">
    <property type="component" value="Unassembled WGS sequence"/>
</dbReference>
<gene>
    <name evidence="1" type="ORF">E2C01_026000</name>
</gene>
<dbReference type="EMBL" id="VSRR010002672">
    <property type="protein sequence ID" value="MPC32675.1"/>
    <property type="molecule type" value="Genomic_DNA"/>
</dbReference>
<organism evidence="1 2">
    <name type="scientific">Portunus trituberculatus</name>
    <name type="common">Swimming crab</name>
    <name type="synonym">Neptunus trituberculatus</name>
    <dbReference type="NCBI Taxonomy" id="210409"/>
    <lineage>
        <taxon>Eukaryota</taxon>
        <taxon>Metazoa</taxon>
        <taxon>Ecdysozoa</taxon>
        <taxon>Arthropoda</taxon>
        <taxon>Crustacea</taxon>
        <taxon>Multicrustacea</taxon>
        <taxon>Malacostraca</taxon>
        <taxon>Eumalacostraca</taxon>
        <taxon>Eucarida</taxon>
        <taxon>Decapoda</taxon>
        <taxon>Pleocyemata</taxon>
        <taxon>Brachyura</taxon>
        <taxon>Eubrachyura</taxon>
        <taxon>Portunoidea</taxon>
        <taxon>Portunidae</taxon>
        <taxon>Portuninae</taxon>
        <taxon>Portunus</taxon>
    </lineage>
</organism>
<reference evidence="1 2" key="1">
    <citation type="submission" date="2019-05" db="EMBL/GenBank/DDBJ databases">
        <title>Another draft genome of Portunus trituberculatus and its Hox gene families provides insights of decapod evolution.</title>
        <authorList>
            <person name="Jeong J.-H."/>
            <person name="Song I."/>
            <person name="Kim S."/>
            <person name="Choi T."/>
            <person name="Kim D."/>
            <person name="Ryu S."/>
            <person name="Kim W."/>
        </authorList>
    </citation>
    <scope>NUCLEOTIDE SEQUENCE [LARGE SCALE GENOMIC DNA]</scope>
    <source>
        <tissue evidence="1">Muscle</tissue>
    </source>
</reference>
<sequence length="87" mass="9683">MPLRWESRTSTHKPEEVANCNSATGLLEPFTCTHSQSSPIAPSFIASLQIAREFVQHCNSMDHDMMAAVGCKCCTNILATGYKYRIF</sequence>
<dbReference type="AlphaFoldDB" id="A0A5B7EH07"/>
<evidence type="ECO:0000313" key="2">
    <source>
        <dbReference type="Proteomes" id="UP000324222"/>
    </source>
</evidence>
<protein>
    <submittedName>
        <fullName evidence="1">Uncharacterized protein</fullName>
    </submittedName>
</protein>
<accession>A0A5B7EH07</accession>
<evidence type="ECO:0000313" key="1">
    <source>
        <dbReference type="EMBL" id="MPC32675.1"/>
    </source>
</evidence>
<proteinExistence type="predicted"/>